<sequence length="470" mass="52481">MCDSESSLVHTTSQTETQPDHARDQAPYYLIIEKIRPGDVLLTRGTTPRAGLIAYGTKGRYSHAALWVIPKEGAIPILMEADSVGVGPTFLPTVTLTGPDGLPIFAYALGDLEEISLLRHPQIQNLDAGIVSEVTEELIEDVWSRRYSALVRLSDMLDTSYLRGPARKLFAAIDAVNRDPRGHHGIFCSELVAMYFERLSLPLFQGRPPSALSPNHLAEAASGLQPVTDAVIDSEAARLMTKAASSALRPTRKEWLGPLVKGRHRHEVMTAATDRLTDTLQSIRDQWISLAIDSSQQMTTQMQAAIRQAAQARDQIYLEKFCKHTCTQIFLNHLLVVLQQHSQGDQNEDNASYRTAAHQYLTDLFKALNEENTHAFLRAQHLFALSLARDHKENGCSLSKLQIRSTRRKLLNQWRKYREDRLNLLRLVDSRALHTCPTHSELIYRDTLLAAALTGSQDTSSKIGSEFPSS</sequence>
<dbReference type="Gene3D" id="3.90.1720.10">
    <property type="entry name" value="endopeptidase domain like (from Nostoc punctiforme)"/>
    <property type="match status" value="1"/>
</dbReference>
<evidence type="ECO:0000313" key="3">
    <source>
        <dbReference type="Proteomes" id="UP000507979"/>
    </source>
</evidence>
<evidence type="ECO:0000313" key="2">
    <source>
        <dbReference type="EMBL" id="CAB3690842.1"/>
    </source>
</evidence>
<dbReference type="AlphaFoldDB" id="A0A6J5B3N1"/>
<proteinExistence type="predicted"/>
<keyword evidence="3" id="KW-1185">Reference proteome</keyword>
<feature type="region of interest" description="Disordered" evidence="1">
    <location>
        <begin position="1"/>
        <end position="20"/>
    </location>
</feature>
<dbReference type="EMBL" id="CADIJR010000062">
    <property type="protein sequence ID" value="CAB3690842.1"/>
    <property type="molecule type" value="Genomic_DNA"/>
</dbReference>
<accession>A0A6J5B3N1</accession>
<dbReference type="Proteomes" id="UP000507979">
    <property type="component" value="Unassembled WGS sequence"/>
</dbReference>
<evidence type="ECO:0000256" key="1">
    <source>
        <dbReference type="SAM" id="MobiDB-lite"/>
    </source>
</evidence>
<organism evidence="2 3">
    <name type="scientific">Achromobacter insuavis</name>
    <dbReference type="NCBI Taxonomy" id="1287735"/>
    <lineage>
        <taxon>Bacteria</taxon>
        <taxon>Pseudomonadati</taxon>
        <taxon>Pseudomonadota</taxon>
        <taxon>Betaproteobacteria</taxon>
        <taxon>Burkholderiales</taxon>
        <taxon>Alcaligenaceae</taxon>
        <taxon>Achromobacter</taxon>
    </lineage>
</organism>
<feature type="compositionally biased region" description="Polar residues" evidence="1">
    <location>
        <begin position="1"/>
        <end position="17"/>
    </location>
</feature>
<protein>
    <submittedName>
        <fullName evidence="2">Uncharacterized protein</fullName>
    </submittedName>
</protein>
<name>A0A6J5B3N1_9BURK</name>
<dbReference type="SUPFAM" id="SSF54001">
    <property type="entry name" value="Cysteine proteinases"/>
    <property type="match status" value="1"/>
</dbReference>
<reference evidence="2 3" key="1">
    <citation type="submission" date="2020-04" db="EMBL/GenBank/DDBJ databases">
        <authorList>
            <person name="De Canck E."/>
        </authorList>
    </citation>
    <scope>NUCLEOTIDE SEQUENCE [LARGE SCALE GENOMIC DNA]</scope>
    <source>
        <strain evidence="2 3">LMG 26845</strain>
    </source>
</reference>
<dbReference type="InterPro" id="IPR038765">
    <property type="entry name" value="Papain-like_cys_pep_sf"/>
</dbReference>
<gene>
    <name evidence="2" type="ORF">LMG26845_04736</name>
</gene>